<dbReference type="Proteomes" id="UP000054078">
    <property type="component" value="Unassembled WGS sequence"/>
</dbReference>
<evidence type="ECO:0000313" key="2">
    <source>
        <dbReference type="EMBL" id="KUH58397.1"/>
    </source>
</evidence>
<keyword evidence="3" id="KW-1185">Reference proteome</keyword>
<reference evidence="2 3" key="1">
    <citation type="submission" date="2015-12" db="EMBL/GenBank/DDBJ databases">
        <title>Draft Genome Sequence of Olsenella scatoligenes SK9K4T; a Producer of 3-Methylindole- (skatole) and 4-Methylphenol- (p-cresol) Isolated from Pig Feces.</title>
        <authorList>
            <person name="Li X."/>
            <person name="Borg B."/>
            <person name="Canibe N."/>
        </authorList>
    </citation>
    <scope>NUCLEOTIDE SEQUENCE [LARGE SCALE GENOMIC DNA]</scope>
    <source>
        <strain evidence="2 3">SK9K4</strain>
    </source>
</reference>
<organism evidence="2 3">
    <name type="scientific">Tractidigestivibacter scatoligenes</name>
    <name type="common">Olsenella scatoligenes</name>
    <dbReference type="NCBI Taxonomy" id="1299998"/>
    <lineage>
        <taxon>Bacteria</taxon>
        <taxon>Bacillati</taxon>
        <taxon>Actinomycetota</taxon>
        <taxon>Coriobacteriia</taxon>
        <taxon>Coriobacteriales</taxon>
        <taxon>Atopobiaceae</taxon>
        <taxon>Tractidigestivibacter</taxon>
    </lineage>
</organism>
<name>A0A100YVW6_TRASO</name>
<feature type="coiled-coil region" evidence="1">
    <location>
        <begin position="25"/>
        <end position="81"/>
    </location>
</feature>
<evidence type="ECO:0000256" key="1">
    <source>
        <dbReference type="SAM" id="Coils"/>
    </source>
</evidence>
<keyword evidence="1" id="KW-0175">Coiled coil</keyword>
<dbReference type="STRING" id="1299998.AUL39_05170"/>
<protein>
    <submittedName>
        <fullName evidence="2">Uncharacterized protein</fullName>
    </submittedName>
</protein>
<dbReference type="RefSeq" id="WP_059054402.1">
    <property type="nucleotide sequence ID" value="NZ_LOJF01000009.1"/>
</dbReference>
<gene>
    <name evidence="2" type="ORF">AUL39_05170</name>
</gene>
<comment type="caution">
    <text evidence="2">The sequence shown here is derived from an EMBL/GenBank/DDBJ whole genome shotgun (WGS) entry which is preliminary data.</text>
</comment>
<sequence length="105" mass="11232">MPNLTNESGAVMINSDAAASDIAKIKTAMQELTDAQDAIARLKNGAADMQGSIPTAIVEQCERLEKQISNLNSHLTAAQNLISQTVWKYTEMDAQLAQKIQGGSV</sequence>
<accession>A0A100YVW6</accession>
<dbReference type="AlphaFoldDB" id="A0A100YVW6"/>
<evidence type="ECO:0000313" key="3">
    <source>
        <dbReference type="Proteomes" id="UP000054078"/>
    </source>
</evidence>
<dbReference type="EMBL" id="LOJF01000009">
    <property type="protein sequence ID" value="KUH58397.1"/>
    <property type="molecule type" value="Genomic_DNA"/>
</dbReference>
<proteinExistence type="predicted"/>